<evidence type="ECO:0000313" key="2">
    <source>
        <dbReference type="EMBL" id="EOY34645.1"/>
    </source>
</evidence>
<evidence type="ECO:0000313" key="3">
    <source>
        <dbReference type="Proteomes" id="UP000026915"/>
    </source>
</evidence>
<dbReference type="AlphaFoldDB" id="A0A061GXR6"/>
<dbReference type="PANTHER" id="PTHR31087">
    <property type="match status" value="1"/>
</dbReference>
<dbReference type="InterPro" id="IPR025659">
    <property type="entry name" value="Tubby-like_C"/>
</dbReference>
<name>A0A061GXR6_THECC</name>
<evidence type="ECO:0000256" key="1">
    <source>
        <dbReference type="ARBA" id="ARBA00005437"/>
    </source>
</evidence>
<dbReference type="InterPro" id="IPR038595">
    <property type="entry name" value="LOR_sf"/>
</dbReference>
<sequence>MVSTIYLFLHALEAERDNIRMTTSAPVHPANSPIPIDLFVSKKQPGLPRGVLGFADSSGKIVFRINRQSSQSSADDRTVLLDSAGNPLISIYGHHDGSWQGFNGDDGKKDLVFKVQRVSNKFTRTELEVFLGAENQGELTCDFKVKGCHFQRSCTIYKGDSLVAQTSLMHKLRQIILTIMPQKSGWREIWLQGDDGGMAAEMVICDGGQLAMILGGWCNRTKLKTETEIFWRKEREQGVLIEGNLFSSMQGSILSKVGGQNWQMLMAKRRIGQFFDW</sequence>
<dbReference type="Gramene" id="EOY34645">
    <property type="protein sequence ID" value="EOY34645"/>
    <property type="gene ID" value="TCM_042248"/>
</dbReference>
<keyword evidence="3" id="KW-1185">Reference proteome</keyword>
<proteinExistence type="inferred from homology"/>
<dbReference type="EMBL" id="CM001887">
    <property type="protein sequence ID" value="EOY34645.1"/>
    <property type="molecule type" value="Genomic_DNA"/>
</dbReference>
<dbReference type="STRING" id="3641.A0A061GXR6"/>
<dbReference type="Pfam" id="PF04525">
    <property type="entry name" value="LOR"/>
    <property type="match status" value="1"/>
</dbReference>
<dbReference type="SUPFAM" id="SSF54518">
    <property type="entry name" value="Tubby C-terminal domain-like"/>
    <property type="match status" value="1"/>
</dbReference>
<dbReference type="FunCoup" id="A0A061GXR6">
    <property type="interactions" value="268"/>
</dbReference>
<dbReference type="Gene3D" id="2.40.160.200">
    <property type="entry name" value="LURP1-related"/>
    <property type="match status" value="1"/>
</dbReference>
<accession>A0A061GXR6</accession>
<reference evidence="2 3" key="1">
    <citation type="journal article" date="2013" name="Genome Biol.">
        <title>The genome sequence of the most widely cultivated cacao type and its use to identify candidate genes regulating pod color.</title>
        <authorList>
            <person name="Motamayor J.C."/>
            <person name="Mockaitis K."/>
            <person name="Schmutz J."/>
            <person name="Haiminen N."/>
            <person name="Iii D.L."/>
            <person name="Cornejo O."/>
            <person name="Findley S.D."/>
            <person name="Zheng P."/>
            <person name="Utro F."/>
            <person name="Royaert S."/>
            <person name="Saski C."/>
            <person name="Jenkins J."/>
            <person name="Podicheti R."/>
            <person name="Zhao M."/>
            <person name="Scheffler B.E."/>
            <person name="Stack J.C."/>
            <person name="Feltus F.A."/>
            <person name="Mustiga G.M."/>
            <person name="Amores F."/>
            <person name="Phillips W."/>
            <person name="Marelli J.P."/>
            <person name="May G.D."/>
            <person name="Shapiro H."/>
            <person name="Ma J."/>
            <person name="Bustamante C.D."/>
            <person name="Schnell R.J."/>
            <person name="Main D."/>
            <person name="Gilbert D."/>
            <person name="Parida L."/>
            <person name="Kuhn D.N."/>
        </authorList>
    </citation>
    <scope>NUCLEOTIDE SEQUENCE [LARGE SCALE GENOMIC DNA]</scope>
    <source>
        <strain evidence="3">cv. Matina 1-6</strain>
    </source>
</reference>
<dbReference type="InterPro" id="IPR007612">
    <property type="entry name" value="LOR"/>
</dbReference>
<organism evidence="2 3">
    <name type="scientific">Theobroma cacao</name>
    <name type="common">Cacao</name>
    <name type="synonym">Cocoa</name>
    <dbReference type="NCBI Taxonomy" id="3641"/>
    <lineage>
        <taxon>Eukaryota</taxon>
        <taxon>Viridiplantae</taxon>
        <taxon>Streptophyta</taxon>
        <taxon>Embryophyta</taxon>
        <taxon>Tracheophyta</taxon>
        <taxon>Spermatophyta</taxon>
        <taxon>Magnoliopsida</taxon>
        <taxon>eudicotyledons</taxon>
        <taxon>Gunneridae</taxon>
        <taxon>Pentapetalae</taxon>
        <taxon>rosids</taxon>
        <taxon>malvids</taxon>
        <taxon>Malvales</taxon>
        <taxon>Malvaceae</taxon>
        <taxon>Byttnerioideae</taxon>
        <taxon>Theobroma</taxon>
    </lineage>
</organism>
<dbReference type="Proteomes" id="UP000026915">
    <property type="component" value="Chromosome 9"/>
</dbReference>
<dbReference type="PANTHER" id="PTHR31087:SF85">
    <property type="entry name" value="PROTEIN LURP-ONE-RELATED 7"/>
    <property type="match status" value="1"/>
</dbReference>
<dbReference type="eggNOG" id="ENOG502RZXW">
    <property type="taxonomic scope" value="Eukaryota"/>
</dbReference>
<dbReference type="InParanoid" id="A0A061GXR6"/>
<comment type="similarity">
    <text evidence="1">Belongs to the LOR family.</text>
</comment>
<dbReference type="HOGENOM" id="CLU_1006158_0_0_1"/>
<gene>
    <name evidence="2" type="ORF">TCM_042248</name>
</gene>
<protein>
    <submittedName>
        <fullName evidence="2">Uncharacterized protein</fullName>
    </submittedName>
</protein>